<dbReference type="AlphaFoldDB" id="A0AAV7TUT6"/>
<name>A0AAV7TUT6_PLEWA</name>
<gene>
    <name evidence="2" type="ORF">NDU88_005460</name>
</gene>
<dbReference type="Proteomes" id="UP001066276">
    <property type="component" value="Chromosome 3_2"/>
</dbReference>
<sequence>MHSLLRGEKFTARRSGTTPLDPTRKISMRRLQYDRNFDARPVWTTPPDFQRGNRCNACREGENYTHSPQKRRAAG</sequence>
<comment type="caution">
    <text evidence="2">The sequence shown here is derived from an EMBL/GenBank/DDBJ whole genome shotgun (WGS) entry which is preliminary data.</text>
</comment>
<keyword evidence="3" id="KW-1185">Reference proteome</keyword>
<evidence type="ECO:0000313" key="2">
    <source>
        <dbReference type="EMBL" id="KAJ1180238.1"/>
    </source>
</evidence>
<accession>A0AAV7TUT6</accession>
<dbReference type="EMBL" id="JANPWB010000006">
    <property type="protein sequence ID" value="KAJ1180238.1"/>
    <property type="molecule type" value="Genomic_DNA"/>
</dbReference>
<feature type="region of interest" description="Disordered" evidence="1">
    <location>
        <begin position="1"/>
        <end position="22"/>
    </location>
</feature>
<evidence type="ECO:0000313" key="3">
    <source>
        <dbReference type="Proteomes" id="UP001066276"/>
    </source>
</evidence>
<evidence type="ECO:0000256" key="1">
    <source>
        <dbReference type="SAM" id="MobiDB-lite"/>
    </source>
</evidence>
<proteinExistence type="predicted"/>
<protein>
    <submittedName>
        <fullName evidence="2">Uncharacterized protein</fullName>
    </submittedName>
</protein>
<feature type="compositionally biased region" description="Basic and acidic residues" evidence="1">
    <location>
        <begin position="1"/>
        <end position="11"/>
    </location>
</feature>
<organism evidence="2 3">
    <name type="scientific">Pleurodeles waltl</name>
    <name type="common">Iberian ribbed newt</name>
    <dbReference type="NCBI Taxonomy" id="8319"/>
    <lineage>
        <taxon>Eukaryota</taxon>
        <taxon>Metazoa</taxon>
        <taxon>Chordata</taxon>
        <taxon>Craniata</taxon>
        <taxon>Vertebrata</taxon>
        <taxon>Euteleostomi</taxon>
        <taxon>Amphibia</taxon>
        <taxon>Batrachia</taxon>
        <taxon>Caudata</taxon>
        <taxon>Salamandroidea</taxon>
        <taxon>Salamandridae</taxon>
        <taxon>Pleurodelinae</taxon>
        <taxon>Pleurodeles</taxon>
    </lineage>
</organism>
<reference evidence="2" key="1">
    <citation type="journal article" date="2022" name="bioRxiv">
        <title>Sequencing and chromosome-scale assembly of the giantPleurodeles waltlgenome.</title>
        <authorList>
            <person name="Brown T."/>
            <person name="Elewa A."/>
            <person name="Iarovenko S."/>
            <person name="Subramanian E."/>
            <person name="Araus A.J."/>
            <person name="Petzold A."/>
            <person name="Susuki M."/>
            <person name="Suzuki K.-i.T."/>
            <person name="Hayashi T."/>
            <person name="Toyoda A."/>
            <person name="Oliveira C."/>
            <person name="Osipova E."/>
            <person name="Leigh N.D."/>
            <person name="Simon A."/>
            <person name="Yun M.H."/>
        </authorList>
    </citation>
    <scope>NUCLEOTIDE SEQUENCE</scope>
    <source>
        <strain evidence="2">20211129_DDA</strain>
        <tissue evidence="2">Liver</tissue>
    </source>
</reference>